<dbReference type="AlphaFoldDB" id="A0A399CXH2"/>
<evidence type="ECO:0000313" key="4">
    <source>
        <dbReference type="Proteomes" id="UP000266441"/>
    </source>
</evidence>
<dbReference type="SUPFAM" id="SSF55961">
    <property type="entry name" value="Bet v1-like"/>
    <property type="match status" value="2"/>
</dbReference>
<reference evidence="3 4" key="1">
    <citation type="journal article" date="2015" name="Int. J. Syst. Evol. Microbiol.">
        <title>Mariniphaga sediminis sp. nov., isolated from coastal sediment.</title>
        <authorList>
            <person name="Wang F.Q."/>
            <person name="Shen Q.Y."/>
            <person name="Chen G.J."/>
            <person name="Du Z.J."/>
        </authorList>
    </citation>
    <scope>NUCLEOTIDE SEQUENCE [LARGE SCALE GENOMIC DNA]</scope>
    <source>
        <strain evidence="3 4">SY21</strain>
    </source>
</reference>
<name>A0A399CXH2_9BACT</name>
<comment type="caution">
    <text evidence="3">The sequence shown here is derived from an EMBL/GenBank/DDBJ whole genome shotgun (WGS) entry which is preliminary data.</text>
</comment>
<evidence type="ECO:0000313" key="3">
    <source>
        <dbReference type="EMBL" id="RIH63658.1"/>
    </source>
</evidence>
<dbReference type="CDD" id="cd07814">
    <property type="entry name" value="SRPBCC_CalC_Aha1-like"/>
    <property type="match status" value="1"/>
</dbReference>
<dbReference type="InterPro" id="IPR013538">
    <property type="entry name" value="ASHA1/2-like_C"/>
</dbReference>
<dbReference type="OrthoDB" id="384974at2"/>
<dbReference type="RefSeq" id="WP_119351467.1">
    <property type="nucleotide sequence ID" value="NZ_QWET01000018.1"/>
</dbReference>
<comment type="similarity">
    <text evidence="1">Belongs to the AHA1 family.</text>
</comment>
<evidence type="ECO:0000256" key="1">
    <source>
        <dbReference type="ARBA" id="ARBA00006817"/>
    </source>
</evidence>
<dbReference type="CDD" id="cd08897">
    <property type="entry name" value="SRPBCC_CalC_Aha1-like_4"/>
    <property type="match status" value="1"/>
</dbReference>
<dbReference type="Pfam" id="PF08327">
    <property type="entry name" value="AHSA1"/>
    <property type="match status" value="2"/>
</dbReference>
<keyword evidence="4" id="KW-1185">Reference proteome</keyword>
<dbReference type="Gene3D" id="3.30.530.20">
    <property type="match status" value="2"/>
</dbReference>
<accession>A0A399CXH2</accession>
<dbReference type="InterPro" id="IPR023393">
    <property type="entry name" value="START-like_dom_sf"/>
</dbReference>
<feature type="domain" description="Activator of Hsp90 ATPase homologue 1/2-like C-terminal" evidence="2">
    <location>
        <begin position="149"/>
        <end position="290"/>
    </location>
</feature>
<sequence>MKTIIIETSVDLPVEKVWNLWTDPQHIIHWNYAVDDWHCPKAENDLRVGGKLKARMEAKDGSVGFDFEGTYDEVIPNERMAYTLEDGRKVSVVFKNNGATTKVIEAFDTEDINPVEMQRSGWQAILNNFKKYAEKLEAKEKLHFEIVINAKPENVFETMLADKTFRKWTHIFNPTSHFKGSWEKGAKILFIGNDEQGNKGGMVSRIRENIPNRFISIEHLGIIEDGREITSGPKVESWAGGLENYSFTEQNGDTLLSVNLEFNSGSMDEQMVSFFSNTWPQALNTLKEICEQ</sequence>
<proteinExistence type="inferred from homology"/>
<feature type="domain" description="Activator of Hsp90 ATPase homologue 1/2-like C-terminal" evidence="2">
    <location>
        <begin position="11"/>
        <end position="134"/>
    </location>
</feature>
<organism evidence="3 4">
    <name type="scientific">Mariniphaga sediminis</name>
    <dbReference type="NCBI Taxonomy" id="1628158"/>
    <lineage>
        <taxon>Bacteria</taxon>
        <taxon>Pseudomonadati</taxon>
        <taxon>Bacteroidota</taxon>
        <taxon>Bacteroidia</taxon>
        <taxon>Marinilabiliales</taxon>
        <taxon>Prolixibacteraceae</taxon>
        <taxon>Mariniphaga</taxon>
    </lineage>
</organism>
<evidence type="ECO:0000259" key="2">
    <source>
        <dbReference type="Pfam" id="PF08327"/>
    </source>
</evidence>
<dbReference type="Proteomes" id="UP000266441">
    <property type="component" value="Unassembled WGS sequence"/>
</dbReference>
<gene>
    <name evidence="3" type="ORF">D1164_18950</name>
</gene>
<dbReference type="EMBL" id="QWET01000018">
    <property type="protein sequence ID" value="RIH63658.1"/>
    <property type="molecule type" value="Genomic_DNA"/>
</dbReference>
<protein>
    <recommendedName>
        <fullName evidence="2">Activator of Hsp90 ATPase homologue 1/2-like C-terminal domain-containing protein</fullName>
    </recommendedName>
</protein>